<feature type="transmembrane region" description="Helical" evidence="5">
    <location>
        <begin position="69"/>
        <end position="88"/>
    </location>
</feature>
<dbReference type="EMBL" id="AZEA01000002">
    <property type="protein sequence ID" value="KRK89500.1"/>
    <property type="molecule type" value="Genomic_DNA"/>
</dbReference>
<evidence type="ECO:0000256" key="5">
    <source>
        <dbReference type="SAM" id="Phobius"/>
    </source>
</evidence>
<evidence type="ECO:0000256" key="1">
    <source>
        <dbReference type="ARBA" id="ARBA00004141"/>
    </source>
</evidence>
<evidence type="ECO:0000256" key="4">
    <source>
        <dbReference type="ARBA" id="ARBA00023136"/>
    </source>
</evidence>
<sequence length="264" mass="29544">MTDQSMLSDESAGKSKWYNAVDPITKLLFILDMALLSFAGTNLIMEAGLITAAFLLLVFSKISSTTVKALGFSLFLIFTMLVIQGLFYSKNQTVLFSVLGINFYKEGLMYATTLGSRVLVIILASGFFMVTTTISENAKYLEQSGLSYKTVYVLMSVCYILPEIMGNMRKIQQAQRVRGVNPQRTILQKLKSVLPVLIPLVIKTLDQSMTRSISLQLRGFDNPKRKALKADTHYRLAGMWHIGLTMIAVVLIGWKLWTKINGLF</sequence>
<accession>A0A0R1L144</accession>
<dbReference type="AlphaFoldDB" id="A0A0R1L144"/>
<feature type="transmembrane region" description="Helical" evidence="5">
    <location>
        <begin position="108"/>
        <end position="130"/>
    </location>
</feature>
<dbReference type="OrthoDB" id="166227at2"/>
<dbReference type="CDD" id="cd16914">
    <property type="entry name" value="EcfT"/>
    <property type="match status" value="1"/>
</dbReference>
<comment type="caution">
    <text evidence="6">The sequence shown here is derived from an EMBL/GenBank/DDBJ whole genome shotgun (WGS) entry which is preliminary data.</text>
</comment>
<dbReference type="PATRIC" id="fig|1423808.3.peg.1095"/>
<evidence type="ECO:0000313" key="6">
    <source>
        <dbReference type="EMBL" id="KRK89500.1"/>
    </source>
</evidence>
<dbReference type="PANTHER" id="PTHR33514">
    <property type="entry name" value="PROTEIN ABCI12, CHLOROPLASTIC"/>
    <property type="match status" value="1"/>
</dbReference>
<dbReference type="RefSeq" id="WP_057823361.1">
    <property type="nucleotide sequence ID" value="NZ_AZEA01000002.1"/>
</dbReference>
<keyword evidence="2 5" id="KW-0812">Transmembrane</keyword>
<evidence type="ECO:0000256" key="2">
    <source>
        <dbReference type="ARBA" id="ARBA00022692"/>
    </source>
</evidence>
<organism evidence="6 7">
    <name type="scientific">Lentilactobacillus sunkii DSM 19904</name>
    <dbReference type="NCBI Taxonomy" id="1423808"/>
    <lineage>
        <taxon>Bacteria</taxon>
        <taxon>Bacillati</taxon>
        <taxon>Bacillota</taxon>
        <taxon>Bacilli</taxon>
        <taxon>Lactobacillales</taxon>
        <taxon>Lactobacillaceae</taxon>
        <taxon>Lentilactobacillus</taxon>
    </lineage>
</organism>
<keyword evidence="4 5" id="KW-0472">Membrane</keyword>
<protein>
    <submittedName>
        <fullName evidence="6">ABC transporter</fullName>
    </submittedName>
</protein>
<dbReference type="Proteomes" id="UP000051581">
    <property type="component" value="Unassembled WGS sequence"/>
</dbReference>
<dbReference type="PANTHER" id="PTHR33514:SF13">
    <property type="entry name" value="PROTEIN ABCI12, CHLOROPLASTIC"/>
    <property type="match status" value="1"/>
</dbReference>
<dbReference type="GO" id="GO:0005886">
    <property type="term" value="C:plasma membrane"/>
    <property type="evidence" value="ECO:0007669"/>
    <property type="project" value="TreeGrafter"/>
</dbReference>
<keyword evidence="7" id="KW-1185">Reference proteome</keyword>
<dbReference type="Pfam" id="PF02361">
    <property type="entry name" value="CbiQ"/>
    <property type="match status" value="1"/>
</dbReference>
<feature type="transmembrane region" description="Helical" evidence="5">
    <location>
        <begin position="27"/>
        <end position="57"/>
    </location>
</feature>
<keyword evidence="3 5" id="KW-1133">Transmembrane helix</keyword>
<evidence type="ECO:0000256" key="3">
    <source>
        <dbReference type="ARBA" id="ARBA00022989"/>
    </source>
</evidence>
<proteinExistence type="predicted"/>
<comment type="subcellular location">
    <subcellularLocation>
        <location evidence="1">Membrane</location>
        <topology evidence="1">Multi-pass membrane protein</topology>
    </subcellularLocation>
</comment>
<reference evidence="6 7" key="1">
    <citation type="journal article" date="2015" name="Genome Announc.">
        <title>Expanding the biotechnology potential of lactobacilli through comparative genomics of 213 strains and associated genera.</title>
        <authorList>
            <person name="Sun Z."/>
            <person name="Harris H.M."/>
            <person name="McCann A."/>
            <person name="Guo C."/>
            <person name="Argimon S."/>
            <person name="Zhang W."/>
            <person name="Yang X."/>
            <person name="Jeffery I.B."/>
            <person name="Cooney J.C."/>
            <person name="Kagawa T.F."/>
            <person name="Liu W."/>
            <person name="Song Y."/>
            <person name="Salvetti E."/>
            <person name="Wrobel A."/>
            <person name="Rasinkangas P."/>
            <person name="Parkhill J."/>
            <person name="Rea M.C."/>
            <person name="O'Sullivan O."/>
            <person name="Ritari J."/>
            <person name="Douillard F.P."/>
            <person name="Paul Ross R."/>
            <person name="Yang R."/>
            <person name="Briner A.E."/>
            <person name="Felis G.E."/>
            <person name="de Vos W.M."/>
            <person name="Barrangou R."/>
            <person name="Klaenhammer T.R."/>
            <person name="Caufield P.W."/>
            <person name="Cui Y."/>
            <person name="Zhang H."/>
            <person name="O'Toole P.W."/>
        </authorList>
    </citation>
    <scope>NUCLEOTIDE SEQUENCE [LARGE SCALE GENOMIC DNA]</scope>
    <source>
        <strain evidence="6 7">DSM 19904</strain>
    </source>
</reference>
<gene>
    <name evidence="6" type="ORF">FD17_GL001085</name>
</gene>
<dbReference type="InterPro" id="IPR003339">
    <property type="entry name" value="ABC/ECF_trnsptr_transmembrane"/>
</dbReference>
<feature type="transmembrane region" description="Helical" evidence="5">
    <location>
        <begin position="234"/>
        <end position="257"/>
    </location>
</feature>
<name>A0A0R1L144_9LACO</name>
<evidence type="ECO:0000313" key="7">
    <source>
        <dbReference type="Proteomes" id="UP000051581"/>
    </source>
</evidence>